<sequence>MARKLKTYQTSLGFFDLAIAAPSMKAALEAWGADSNLFHQGAAKESDDPDVIAAAMKKPGVILRRPVGSDGSFNEHAELPTDLGGGRRSTKAERKSKGPVAKKRSARPVDKAAERKAALAYEREERRRADERRREEAARRKERERRQQAVDKAQAALDKGEQEHATRAAAIQAEVESLAKRSQTEDARWNKEKERLEAALRRARG</sequence>
<organism evidence="2 3">
    <name type="scientific">Bradyrhizobium quebecense</name>
    <dbReference type="NCBI Taxonomy" id="2748629"/>
    <lineage>
        <taxon>Bacteria</taxon>
        <taxon>Pseudomonadati</taxon>
        <taxon>Pseudomonadota</taxon>
        <taxon>Alphaproteobacteria</taxon>
        <taxon>Hyphomicrobiales</taxon>
        <taxon>Nitrobacteraceae</taxon>
        <taxon>Bradyrhizobium</taxon>
    </lineage>
</organism>
<dbReference type="RefSeq" id="WP_207837960.1">
    <property type="nucleotide sequence ID" value="NZ_CP088282.1"/>
</dbReference>
<gene>
    <name evidence="2" type="ORF">J4P68_36045</name>
</gene>
<comment type="caution">
    <text evidence="2">The sequence shown here is derived from an EMBL/GenBank/DDBJ whole genome shotgun (WGS) entry which is preliminary data.</text>
</comment>
<keyword evidence="3" id="KW-1185">Reference proteome</keyword>
<feature type="region of interest" description="Disordered" evidence="1">
    <location>
        <begin position="64"/>
        <end position="205"/>
    </location>
</feature>
<proteinExistence type="predicted"/>
<evidence type="ECO:0000256" key="1">
    <source>
        <dbReference type="SAM" id="MobiDB-lite"/>
    </source>
</evidence>
<evidence type="ECO:0000313" key="2">
    <source>
        <dbReference type="EMBL" id="MBO1434680.1"/>
    </source>
</evidence>
<dbReference type="Proteomes" id="UP000692816">
    <property type="component" value="Unassembled WGS sequence"/>
</dbReference>
<evidence type="ECO:0000313" key="3">
    <source>
        <dbReference type="Proteomes" id="UP000692816"/>
    </source>
</evidence>
<reference evidence="2" key="1">
    <citation type="journal article" date="2021" name="Int. J. Syst. Evol. Microbiol.">
        <title>Bradyrhizobium septentrionale sp. nov. (sv. septentrionale) and Bradyrhizobium quebecense sp. nov. (sv. septentrionale) associated with legumes native to Canada possess rearranged symbiosis genes and numerous insertion sequences.</title>
        <authorList>
            <person name="Bromfield E.S.P."/>
            <person name="Cloutier S."/>
        </authorList>
    </citation>
    <scope>NUCLEOTIDE SEQUENCE</scope>
    <source>
        <strain evidence="2">12S5</strain>
    </source>
</reference>
<protein>
    <submittedName>
        <fullName evidence="2">Cell envelope biogenesis protein TolA</fullName>
    </submittedName>
</protein>
<accession>A0ABS3MTL7</accession>
<dbReference type="EMBL" id="JAGEPA010000001">
    <property type="protein sequence ID" value="MBO1434680.1"/>
    <property type="molecule type" value="Genomic_DNA"/>
</dbReference>
<feature type="compositionally biased region" description="Basic and acidic residues" evidence="1">
    <location>
        <begin position="177"/>
        <end position="205"/>
    </location>
</feature>
<feature type="compositionally biased region" description="Basic and acidic residues" evidence="1">
    <location>
        <begin position="107"/>
        <end position="149"/>
    </location>
</feature>
<name>A0ABS3MTL7_9BRAD</name>